<evidence type="ECO:0000313" key="3">
    <source>
        <dbReference type="Proteomes" id="UP000520767"/>
    </source>
</evidence>
<sequence>MAEQGNRTRDVERIYSTPDVVAKLRRLADALETGTSFRIQIAGERFRVPARAEFSIEHERGDGEEEVEFQLKWKLDTEDDDEDEETVV</sequence>
<dbReference type="InterPro" id="IPR027598">
    <property type="entry name" value="Amphi-Trp_dom"/>
</dbReference>
<dbReference type="RefSeq" id="WP_311770964.1">
    <property type="nucleotide sequence ID" value="NZ_JACHJQ010000002.1"/>
</dbReference>
<dbReference type="NCBIfam" id="TIGR04354">
    <property type="entry name" value="amphi-Trp"/>
    <property type="match status" value="1"/>
</dbReference>
<evidence type="ECO:0000313" key="2">
    <source>
        <dbReference type="EMBL" id="MBB4905503.1"/>
    </source>
</evidence>
<protein>
    <submittedName>
        <fullName evidence="2">Amphi-Trp domain-containing protein</fullName>
    </submittedName>
</protein>
<proteinExistence type="predicted"/>
<gene>
    <name evidence="2" type="ORF">FHR82_001720</name>
</gene>
<keyword evidence="3" id="KW-1185">Reference proteome</keyword>
<dbReference type="AlphaFoldDB" id="A0A7W7VCS7"/>
<accession>A0A7W7VCS7</accession>
<reference evidence="2 3" key="1">
    <citation type="submission" date="2020-08" db="EMBL/GenBank/DDBJ databases">
        <title>Genomic Encyclopedia of Type Strains, Phase III (KMG-III): the genomes of soil and plant-associated and newly described type strains.</title>
        <authorList>
            <person name="Whitman W."/>
        </authorList>
    </citation>
    <scope>NUCLEOTIDE SEQUENCE [LARGE SCALE GENOMIC DNA]</scope>
    <source>
        <strain evidence="2 3">CECT 8960</strain>
    </source>
</reference>
<dbReference type="Pfam" id="PF20068">
    <property type="entry name" value="Amphi-Trp"/>
    <property type="match status" value="1"/>
</dbReference>
<organism evidence="2 3">
    <name type="scientific">Actinophytocola algeriensis</name>
    <dbReference type="NCBI Taxonomy" id="1768010"/>
    <lineage>
        <taxon>Bacteria</taxon>
        <taxon>Bacillati</taxon>
        <taxon>Actinomycetota</taxon>
        <taxon>Actinomycetes</taxon>
        <taxon>Pseudonocardiales</taxon>
        <taxon>Pseudonocardiaceae</taxon>
    </lineage>
</organism>
<dbReference type="Proteomes" id="UP000520767">
    <property type="component" value="Unassembled WGS sequence"/>
</dbReference>
<dbReference type="EMBL" id="JACHJQ010000002">
    <property type="protein sequence ID" value="MBB4905503.1"/>
    <property type="molecule type" value="Genomic_DNA"/>
</dbReference>
<evidence type="ECO:0000259" key="1">
    <source>
        <dbReference type="Pfam" id="PF20068"/>
    </source>
</evidence>
<name>A0A7W7VCS7_9PSEU</name>
<feature type="domain" description="Amphi-Trp" evidence="1">
    <location>
        <begin position="11"/>
        <end position="82"/>
    </location>
</feature>
<comment type="caution">
    <text evidence="2">The sequence shown here is derived from an EMBL/GenBank/DDBJ whole genome shotgun (WGS) entry which is preliminary data.</text>
</comment>